<proteinExistence type="predicted"/>
<gene>
    <name evidence="2" type="ORF">B8W67_08005</name>
</gene>
<dbReference type="AlphaFoldDB" id="A0AA91PFW9"/>
<evidence type="ECO:0000313" key="3">
    <source>
        <dbReference type="Proteomes" id="UP000193577"/>
    </source>
</evidence>
<keyword evidence="1" id="KW-0812">Transmembrane</keyword>
<feature type="transmembrane region" description="Helical" evidence="1">
    <location>
        <begin position="108"/>
        <end position="131"/>
    </location>
</feature>
<dbReference type="Proteomes" id="UP000193577">
    <property type="component" value="Unassembled WGS sequence"/>
</dbReference>
<accession>A0AA91PFW9</accession>
<keyword evidence="1" id="KW-0472">Membrane</keyword>
<sequence>MSAAARDRLAPRERESTVTTLTLAIGAILVLTGVIAYVASAFASVTALIPAFVGILLLVAGLIARKPAAHRHAIHAALAVALLGALGALMNVAKLGDLFAGTAERPGAVITSTVMFVLLVGYVAMGVRSFVAARRSA</sequence>
<dbReference type="EMBL" id="NCXO01000013">
    <property type="protein sequence ID" value="OSC34091.1"/>
    <property type="molecule type" value="Genomic_DNA"/>
</dbReference>
<comment type="caution">
    <text evidence="2">The sequence shown here is derived from an EMBL/GenBank/DDBJ whole genome shotgun (WGS) entry which is preliminary data.</text>
</comment>
<protein>
    <submittedName>
        <fullName evidence="2">Uncharacterized protein</fullName>
    </submittedName>
</protein>
<name>A0AA91PFW9_9MYCO</name>
<feature type="transmembrane region" description="Helical" evidence="1">
    <location>
        <begin position="45"/>
        <end position="64"/>
    </location>
</feature>
<evidence type="ECO:0000256" key="1">
    <source>
        <dbReference type="SAM" id="Phobius"/>
    </source>
</evidence>
<feature type="transmembrane region" description="Helical" evidence="1">
    <location>
        <begin position="21"/>
        <end position="39"/>
    </location>
</feature>
<keyword evidence="3" id="KW-1185">Reference proteome</keyword>
<organism evidence="2 3">
    <name type="scientific">Mycolicibacillus koreensis</name>
    <dbReference type="NCBI Taxonomy" id="1069220"/>
    <lineage>
        <taxon>Bacteria</taxon>
        <taxon>Bacillati</taxon>
        <taxon>Actinomycetota</taxon>
        <taxon>Actinomycetes</taxon>
        <taxon>Mycobacteriales</taxon>
        <taxon>Mycobacteriaceae</taxon>
        <taxon>Mycolicibacillus</taxon>
    </lineage>
</organism>
<keyword evidence="1" id="KW-1133">Transmembrane helix</keyword>
<reference evidence="2 3" key="1">
    <citation type="submission" date="2017-04" db="EMBL/GenBank/DDBJ databases">
        <title>The new phylogeny of genus Mycobacterium.</title>
        <authorList>
            <person name="Tortoli E."/>
            <person name="Trovato A."/>
            <person name="Cirillo D.M."/>
        </authorList>
    </citation>
    <scope>NUCLEOTIDE SEQUENCE [LARGE SCALE GENOMIC DNA]</scope>
    <source>
        <strain evidence="2 3">KCTC 19819</strain>
    </source>
</reference>
<evidence type="ECO:0000313" key="2">
    <source>
        <dbReference type="EMBL" id="OSC34091.1"/>
    </source>
</evidence>
<feature type="transmembrane region" description="Helical" evidence="1">
    <location>
        <begin position="76"/>
        <end position="96"/>
    </location>
</feature>